<dbReference type="OrthoDB" id="2189745at2759"/>
<organism evidence="2 3">
    <name type="scientific">Nosema bombycis (strain CQ1 / CVCC 102059)</name>
    <name type="common">Microsporidian parasite</name>
    <name type="synonym">Pebrine of silkworm</name>
    <dbReference type="NCBI Taxonomy" id="578461"/>
    <lineage>
        <taxon>Eukaryota</taxon>
        <taxon>Fungi</taxon>
        <taxon>Fungi incertae sedis</taxon>
        <taxon>Microsporidia</taxon>
        <taxon>Nosematidae</taxon>
        <taxon>Nosema</taxon>
    </lineage>
</organism>
<dbReference type="HOGENOM" id="CLU_1845084_0_0_1"/>
<keyword evidence="1" id="KW-0175">Coiled coil</keyword>
<evidence type="ECO:0000313" key="3">
    <source>
        <dbReference type="Proteomes" id="UP000016927"/>
    </source>
</evidence>
<reference evidence="2 3" key="1">
    <citation type="journal article" date="2013" name="BMC Genomics">
        <title>Comparative genomics of parasitic silkworm microsporidia reveal an association between genome expansion and host adaptation.</title>
        <authorList>
            <person name="Pan G."/>
            <person name="Xu J."/>
            <person name="Li T."/>
            <person name="Xia Q."/>
            <person name="Liu S.L."/>
            <person name="Zhang G."/>
            <person name="Li S."/>
            <person name="Li C."/>
            <person name="Liu H."/>
            <person name="Yang L."/>
            <person name="Liu T."/>
            <person name="Zhang X."/>
            <person name="Wu Z."/>
            <person name="Fan W."/>
            <person name="Dang X."/>
            <person name="Xiang H."/>
            <person name="Tao M."/>
            <person name="Li Y."/>
            <person name="Hu J."/>
            <person name="Li Z."/>
            <person name="Lin L."/>
            <person name="Luo J."/>
            <person name="Geng L."/>
            <person name="Wang L."/>
            <person name="Long M."/>
            <person name="Wan Y."/>
            <person name="He N."/>
            <person name="Zhang Z."/>
            <person name="Lu C."/>
            <person name="Keeling P.J."/>
            <person name="Wang J."/>
            <person name="Xiang Z."/>
            <person name="Zhou Z."/>
        </authorList>
    </citation>
    <scope>NUCLEOTIDE SEQUENCE [LARGE SCALE GENOMIC DNA]</scope>
    <source>
        <strain evidence="3">CQ1 / CVCC 102059</strain>
    </source>
</reference>
<keyword evidence="3" id="KW-1185">Reference proteome</keyword>
<sequence length="136" mass="16179">MLSKETRFTDLPHEIKQKLINIHKLSQQKYVRSTSNKIVNFNYLYSQTVDIQTNDLNENLLYLEKSFDALTSIFKNIKQCLNFEYVQEDLNLEIQKLKEEIEIFKAVGKDLDFCGELESTYKVLEKRFEDLKNKSK</sequence>
<evidence type="ECO:0000256" key="1">
    <source>
        <dbReference type="SAM" id="Coils"/>
    </source>
</evidence>
<dbReference type="OMA" id="HYKNNIN"/>
<evidence type="ECO:0000313" key="2">
    <source>
        <dbReference type="EMBL" id="EOB13969.1"/>
    </source>
</evidence>
<accession>R0M7K9</accession>
<dbReference type="Proteomes" id="UP000016927">
    <property type="component" value="Unassembled WGS sequence"/>
</dbReference>
<protein>
    <submittedName>
        <fullName evidence="2">Uncharacterized protein</fullName>
    </submittedName>
</protein>
<feature type="coiled-coil region" evidence="1">
    <location>
        <begin position="87"/>
        <end position="134"/>
    </location>
</feature>
<dbReference type="EMBL" id="KB908954">
    <property type="protein sequence ID" value="EOB13969.1"/>
    <property type="molecule type" value="Genomic_DNA"/>
</dbReference>
<gene>
    <name evidence="2" type="ORF">NBO_46g0004</name>
</gene>
<dbReference type="VEuPathDB" id="MicrosporidiaDB:NBO_46g0004"/>
<proteinExistence type="predicted"/>
<name>R0M7K9_NOSB1</name>
<dbReference type="AlphaFoldDB" id="R0M7K9"/>